<comment type="similarity">
    <text evidence="3">Belongs to the acetyltransferase family. MAK3 subfamily.</text>
</comment>
<evidence type="ECO:0000256" key="2">
    <source>
        <dbReference type="ARBA" id="ARBA00023315"/>
    </source>
</evidence>
<dbReference type="OMA" id="FWHEVWT"/>
<proteinExistence type="inferred from homology"/>
<name>A0A174B525_9FIRM</name>
<evidence type="ECO:0000256" key="1">
    <source>
        <dbReference type="ARBA" id="ARBA00022679"/>
    </source>
</evidence>
<dbReference type="CDD" id="cd04301">
    <property type="entry name" value="NAT_SF"/>
    <property type="match status" value="1"/>
</dbReference>
<keyword evidence="2" id="KW-0012">Acyltransferase</keyword>
<dbReference type="GeneID" id="86989375"/>
<dbReference type="SUPFAM" id="SSF55729">
    <property type="entry name" value="Acyl-CoA N-acyltransferases (Nat)"/>
    <property type="match status" value="1"/>
</dbReference>
<dbReference type="RefSeq" id="WP_012743464.1">
    <property type="nucleotide sequence ID" value="NZ_CP092643.1"/>
</dbReference>
<dbReference type="InterPro" id="IPR016181">
    <property type="entry name" value="Acyl_CoA_acyltransferase"/>
</dbReference>
<evidence type="ECO:0000256" key="3">
    <source>
        <dbReference type="ARBA" id="ARBA00024025"/>
    </source>
</evidence>
<protein>
    <submittedName>
        <fullName evidence="5">Putative acetyltransferase</fullName>
    </submittedName>
</protein>
<gene>
    <name evidence="5" type="ORF">ERS852417_01289</name>
</gene>
<accession>A0A174B525</accession>
<dbReference type="InterPro" id="IPR000182">
    <property type="entry name" value="GNAT_dom"/>
</dbReference>
<dbReference type="AlphaFoldDB" id="A0A174B525"/>
<dbReference type="GO" id="GO:0031417">
    <property type="term" value="C:NatC complex"/>
    <property type="evidence" value="ECO:0007669"/>
    <property type="project" value="TreeGrafter"/>
</dbReference>
<feature type="domain" description="N-acetyltransferase" evidence="4">
    <location>
        <begin position="1"/>
        <end position="139"/>
    </location>
</feature>
<dbReference type="Gene3D" id="3.40.630.30">
    <property type="match status" value="1"/>
</dbReference>
<dbReference type="InterPro" id="IPR044542">
    <property type="entry name" value="NAA30-like"/>
</dbReference>
<dbReference type="Pfam" id="PF00583">
    <property type="entry name" value="Acetyltransf_1"/>
    <property type="match status" value="1"/>
</dbReference>
<organism evidence="5 6">
    <name type="scientific">Agathobacter rectalis</name>
    <dbReference type="NCBI Taxonomy" id="39491"/>
    <lineage>
        <taxon>Bacteria</taxon>
        <taxon>Bacillati</taxon>
        <taxon>Bacillota</taxon>
        <taxon>Clostridia</taxon>
        <taxon>Lachnospirales</taxon>
        <taxon>Lachnospiraceae</taxon>
        <taxon>Agathobacter</taxon>
    </lineage>
</organism>
<sequence length="139" mass="16108">MNIIEYSSDLYVGLYTLLRDTYDSKISKEDLENNYLCHDKMIFLTLIDNTVVGCAFLEIKRDYVRTYKYGYISYVAVDEKYRQHGIGRALIERLISTAKDMGCSTVELTSANSRKNAHVFYQNLGFSKKKTTVFIKEPL</sequence>
<keyword evidence="1 5" id="KW-0808">Transferase</keyword>
<evidence type="ECO:0000313" key="6">
    <source>
        <dbReference type="Proteomes" id="UP000095384"/>
    </source>
</evidence>
<evidence type="ECO:0000313" key="5">
    <source>
        <dbReference type="EMBL" id="CUN94850.1"/>
    </source>
</evidence>
<dbReference type="Proteomes" id="UP000095384">
    <property type="component" value="Unassembled WGS sequence"/>
</dbReference>
<dbReference type="PROSITE" id="PS51186">
    <property type="entry name" value="GNAT"/>
    <property type="match status" value="1"/>
</dbReference>
<dbReference type="EMBL" id="CYYW01000007">
    <property type="protein sequence ID" value="CUN94850.1"/>
    <property type="molecule type" value="Genomic_DNA"/>
</dbReference>
<evidence type="ECO:0000259" key="4">
    <source>
        <dbReference type="PROSITE" id="PS51186"/>
    </source>
</evidence>
<dbReference type="PANTHER" id="PTHR45896:SF1">
    <property type="entry name" value="N-ALPHA-ACETYLTRANSFERASE 30"/>
    <property type="match status" value="1"/>
</dbReference>
<reference evidence="5 6" key="1">
    <citation type="submission" date="2015-09" db="EMBL/GenBank/DDBJ databases">
        <authorList>
            <consortium name="Pathogen Informatics"/>
        </authorList>
    </citation>
    <scope>NUCLEOTIDE SEQUENCE [LARGE SCALE GENOMIC DNA]</scope>
    <source>
        <strain evidence="5 6">2789STDY5608860</strain>
    </source>
</reference>
<dbReference type="GO" id="GO:0004596">
    <property type="term" value="F:protein-N-terminal amino-acid acetyltransferase activity"/>
    <property type="evidence" value="ECO:0007669"/>
    <property type="project" value="InterPro"/>
</dbReference>
<dbReference type="PANTHER" id="PTHR45896">
    <property type="entry name" value="N-ALPHA-ACETYLTRANSFERASE 30"/>
    <property type="match status" value="1"/>
</dbReference>